<reference evidence="1" key="1">
    <citation type="journal article" date="2021" name="PeerJ">
        <title>Extensive microbial diversity within the chicken gut microbiome revealed by metagenomics and culture.</title>
        <authorList>
            <person name="Gilroy R."/>
            <person name="Ravi A."/>
            <person name="Getino M."/>
            <person name="Pursley I."/>
            <person name="Horton D.L."/>
            <person name="Alikhan N.F."/>
            <person name="Baker D."/>
            <person name="Gharbi K."/>
            <person name="Hall N."/>
            <person name="Watson M."/>
            <person name="Adriaenssens E.M."/>
            <person name="Foster-Nyarko E."/>
            <person name="Jarju S."/>
            <person name="Secka A."/>
            <person name="Antonio M."/>
            <person name="Oren A."/>
            <person name="Chaudhuri R.R."/>
            <person name="La Ragione R."/>
            <person name="Hildebrand F."/>
            <person name="Pallen M.J."/>
        </authorList>
    </citation>
    <scope>NUCLEOTIDE SEQUENCE</scope>
    <source>
        <strain evidence="1">5134</strain>
    </source>
</reference>
<comment type="caution">
    <text evidence="1">The sequence shown here is derived from an EMBL/GenBank/DDBJ whole genome shotgun (WGS) entry which is preliminary data.</text>
</comment>
<dbReference type="PROSITE" id="PS51257">
    <property type="entry name" value="PROKAR_LIPOPROTEIN"/>
    <property type="match status" value="1"/>
</dbReference>
<reference evidence="1" key="2">
    <citation type="submission" date="2021-04" db="EMBL/GenBank/DDBJ databases">
        <authorList>
            <person name="Gilroy R."/>
        </authorList>
    </citation>
    <scope>NUCLEOTIDE SEQUENCE</scope>
    <source>
        <strain evidence="1">5134</strain>
    </source>
</reference>
<dbReference type="CDD" id="cd13121">
    <property type="entry name" value="BF2867_like_C"/>
    <property type="match status" value="1"/>
</dbReference>
<proteinExistence type="predicted"/>
<dbReference type="EMBL" id="DXDA01000028">
    <property type="protein sequence ID" value="HIY68470.1"/>
    <property type="molecule type" value="Genomic_DNA"/>
</dbReference>
<name>A0A9D1YZN1_9BACT</name>
<dbReference type="InterPro" id="IPR025049">
    <property type="entry name" value="Mfa-like_1"/>
</dbReference>
<organism evidence="1 2">
    <name type="scientific">Candidatus Alistipes intestinigallinarum</name>
    <dbReference type="NCBI Taxonomy" id="2838440"/>
    <lineage>
        <taxon>Bacteria</taxon>
        <taxon>Pseudomonadati</taxon>
        <taxon>Bacteroidota</taxon>
        <taxon>Bacteroidia</taxon>
        <taxon>Bacteroidales</taxon>
        <taxon>Rikenellaceae</taxon>
        <taxon>Alistipes</taxon>
    </lineage>
</organism>
<dbReference type="Gene3D" id="2.60.40.2620">
    <property type="entry name" value="Fimbrillin-like"/>
    <property type="match status" value="1"/>
</dbReference>
<dbReference type="Gene3D" id="2.60.40.2630">
    <property type="match status" value="1"/>
</dbReference>
<protein>
    <submittedName>
        <fullName evidence="1">Fimbrillin family protein</fullName>
    </submittedName>
</protein>
<dbReference type="AlphaFoldDB" id="A0A9D1YZN1"/>
<dbReference type="Pfam" id="PF13149">
    <property type="entry name" value="Mfa_like_1"/>
    <property type="match status" value="1"/>
</dbReference>
<evidence type="ECO:0000313" key="1">
    <source>
        <dbReference type="EMBL" id="HIY68470.1"/>
    </source>
</evidence>
<dbReference type="CDD" id="cd13120">
    <property type="entry name" value="BF2867_like_N"/>
    <property type="match status" value="1"/>
</dbReference>
<dbReference type="InterPro" id="IPR042278">
    <property type="entry name" value="Mfa-like_1_N"/>
</dbReference>
<evidence type="ECO:0000313" key="2">
    <source>
        <dbReference type="Proteomes" id="UP000886844"/>
    </source>
</evidence>
<dbReference type="Proteomes" id="UP000886844">
    <property type="component" value="Unassembled WGS sequence"/>
</dbReference>
<gene>
    <name evidence="1" type="ORF">H9828_03530</name>
</gene>
<accession>A0A9D1YZN1</accession>
<sequence length="289" mass="30966">MKRMIYGAALLLAAISTGCDKNESGNSGGDSGTPTPSEERRITFTTAIAATRAPQLEEDGSGSFTPGDTFTLYAHDDAQGAATVDYSIGTTALYWRDLTFASEGGKVHFEACYPKQTLSNGGFDFTTTQDAAGDLLWASAADVSVGSEKPVSLTFRHALHRLVVKYTVEDPSIDASQIETRCTACATARVELSEGRILLNDSKQTFTATNKEVSFLLLPQSAEEVTLEIHAGSVSRTWKLSETDFSYPELEGGKQVTVNLTIADGTIRIEGISIEGWGDQGTVDDEIIL</sequence>